<reference evidence="2 3" key="1">
    <citation type="journal article" date="2022" name="Res Sq">
        <title>Evolution of multicellular longitudinally dividing oral cavity symbionts (Neisseriaceae).</title>
        <authorList>
            <person name="Nyongesa S."/>
            <person name="Weber P."/>
            <person name="Bernet E."/>
            <person name="Pullido F."/>
            <person name="Nieckarz M."/>
            <person name="Delaby M."/>
            <person name="Nieves C."/>
            <person name="Viehboeck T."/>
            <person name="Krause N."/>
            <person name="Rivera-Millot A."/>
            <person name="Nakamura A."/>
            <person name="Vischer N."/>
            <person name="VanNieuwenhze M."/>
            <person name="Brun Y."/>
            <person name="Cava F."/>
            <person name="Bulgheresi S."/>
            <person name="Veyrier F."/>
        </authorList>
    </citation>
    <scope>NUCLEOTIDE SEQUENCE [LARGE SCALE GENOMIC DNA]</scope>
    <source>
        <strain evidence="2 3">SN4</strain>
    </source>
</reference>
<evidence type="ECO:0000259" key="1">
    <source>
        <dbReference type="Pfam" id="PF09346"/>
    </source>
</evidence>
<dbReference type="InterPro" id="IPR037883">
    <property type="entry name" value="Knr4/Smi1-like_sf"/>
</dbReference>
<feature type="domain" description="Knr4/Smi1-like" evidence="1">
    <location>
        <begin position="53"/>
        <end position="185"/>
    </location>
</feature>
<dbReference type="SUPFAM" id="SSF160631">
    <property type="entry name" value="SMI1/KNR4-like"/>
    <property type="match status" value="1"/>
</dbReference>
<dbReference type="EMBL" id="CP091511">
    <property type="protein sequence ID" value="UOO90618.1"/>
    <property type="molecule type" value="Genomic_DNA"/>
</dbReference>
<evidence type="ECO:0000313" key="2">
    <source>
        <dbReference type="EMBL" id="UOO90618.1"/>
    </source>
</evidence>
<proteinExistence type="predicted"/>
<keyword evidence="3" id="KW-1185">Reference proteome</keyword>
<dbReference type="Pfam" id="PF09346">
    <property type="entry name" value="SMI1_KNR4"/>
    <property type="match status" value="1"/>
</dbReference>
<gene>
    <name evidence="2" type="ORF">LVJ82_06480</name>
</gene>
<protein>
    <submittedName>
        <fullName evidence="2">SMI1/KNR4 family protein</fullName>
    </submittedName>
</protein>
<dbReference type="InterPro" id="IPR018958">
    <property type="entry name" value="Knr4/Smi1-like_dom"/>
</dbReference>
<sequence length="209" mass="23828">MTLAADFKAFAHTNTHIDIVKNKATDGQQQVCLPVRHVVHAAATPAQLVLLQQHCANLPNSVVAFYAQMNGAALFMAEQRLQDYVIDASVLLFGIEELAFEKAQLLEWLQPIMADLDDDAYFDDIREVIAQYVEHVLVFGGFEFSPERFILLTDGRLKGQVWLFLHDGCDQFVLKMADSFEAFLQLMMDDANAFFERATWVMYESFFFD</sequence>
<organism evidence="2 3">
    <name type="scientific">Vitreoscilla massiliensis</name>
    <dbReference type="NCBI Taxonomy" id="1689272"/>
    <lineage>
        <taxon>Bacteria</taxon>
        <taxon>Pseudomonadati</taxon>
        <taxon>Pseudomonadota</taxon>
        <taxon>Betaproteobacteria</taxon>
        <taxon>Neisseriales</taxon>
        <taxon>Neisseriaceae</taxon>
        <taxon>Vitreoscilla</taxon>
    </lineage>
</organism>
<evidence type="ECO:0000313" key="3">
    <source>
        <dbReference type="Proteomes" id="UP000832011"/>
    </source>
</evidence>
<accession>A0ABY4E873</accession>
<name>A0ABY4E873_9NEIS</name>
<dbReference type="Proteomes" id="UP000832011">
    <property type="component" value="Chromosome"/>
</dbReference>
<dbReference type="RefSeq" id="WP_058304942.1">
    <property type="nucleotide sequence ID" value="NZ_CABKVG010000005.1"/>
</dbReference>